<dbReference type="GO" id="GO:0003677">
    <property type="term" value="F:DNA binding"/>
    <property type="evidence" value="ECO:0007669"/>
    <property type="project" value="UniProtKB-KW"/>
</dbReference>
<keyword evidence="2" id="KW-0229">DNA integration</keyword>
<dbReference type="GO" id="GO:0000150">
    <property type="term" value="F:DNA strand exchange activity"/>
    <property type="evidence" value="ECO:0007669"/>
    <property type="project" value="InterPro"/>
</dbReference>
<proteinExistence type="inferred from homology"/>
<organism evidence="8 9">
    <name type="scientific">Blautia obeum</name>
    <dbReference type="NCBI Taxonomy" id="40520"/>
    <lineage>
        <taxon>Bacteria</taxon>
        <taxon>Bacillati</taxon>
        <taxon>Bacillota</taxon>
        <taxon>Clostridia</taxon>
        <taxon>Lachnospirales</taxon>
        <taxon>Lachnospiraceae</taxon>
        <taxon>Blautia</taxon>
    </lineage>
</organism>
<dbReference type="InterPro" id="IPR050639">
    <property type="entry name" value="SSR_resolvase"/>
</dbReference>
<dbReference type="PROSITE" id="PS00397">
    <property type="entry name" value="RECOMBINASES_1"/>
    <property type="match status" value="1"/>
</dbReference>
<dbReference type="RefSeq" id="WP_118051557.1">
    <property type="nucleotide sequence ID" value="NZ_QRZI01000005.1"/>
</dbReference>
<evidence type="ECO:0000256" key="5">
    <source>
        <dbReference type="PIRSR" id="PIRSR606118-50"/>
    </source>
</evidence>
<dbReference type="Pfam" id="PF00239">
    <property type="entry name" value="Resolvase"/>
    <property type="match status" value="1"/>
</dbReference>
<dbReference type="EMBL" id="QRZI01000005">
    <property type="protein sequence ID" value="RGV64206.1"/>
    <property type="molecule type" value="Genomic_DNA"/>
</dbReference>
<comment type="similarity">
    <text evidence="1">Belongs to the site-specific recombinase resolvase family.</text>
</comment>
<comment type="caution">
    <text evidence="8">The sequence shown here is derived from an EMBL/GenBank/DDBJ whole genome shotgun (WGS) entry which is preliminary data.</text>
</comment>
<feature type="active site" description="O-(5'-phospho-DNA)-serine intermediate" evidence="5 6">
    <location>
        <position position="26"/>
    </location>
</feature>
<evidence type="ECO:0000256" key="1">
    <source>
        <dbReference type="ARBA" id="ARBA00009913"/>
    </source>
</evidence>
<sequence>MSTNVKSLTNVHTTTEYRTYYYARVSSTGQNLTRQLEAFHKLGAEEREIITDKASGKDIGRPGYQALKTTLLRSGDTLIVTSLDRLSRKKEDIKAELQYFKEHNIRLKILDIPTTLIDPPEGQEWIFDMVLNILIEVMSSIAEQERVTIRERQRQGIEALKHTSAWENYGRPNLKIPENYPEVMRRWTSGEITAVAAMNMTGIKRTTFYRLAAKYKKGELKL</sequence>
<dbReference type="GO" id="GO:0015074">
    <property type="term" value="P:DNA integration"/>
    <property type="evidence" value="ECO:0007669"/>
    <property type="project" value="UniProtKB-KW"/>
</dbReference>
<dbReference type="Gene3D" id="3.40.50.1390">
    <property type="entry name" value="Resolvase, N-terminal catalytic domain"/>
    <property type="match status" value="1"/>
</dbReference>
<keyword evidence="3" id="KW-0238">DNA-binding</keyword>
<reference evidence="8 9" key="1">
    <citation type="submission" date="2018-08" db="EMBL/GenBank/DDBJ databases">
        <title>A genome reference for cultivated species of the human gut microbiota.</title>
        <authorList>
            <person name="Zou Y."/>
            <person name="Xue W."/>
            <person name="Luo G."/>
        </authorList>
    </citation>
    <scope>NUCLEOTIDE SEQUENCE [LARGE SCALE GENOMIC DNA]</scope>
    <source>
        <strain evidence="8 9">AF14-23</strain>
    </source>
</reference>
<protein>
    <submittedName>
        <fullName evidence="8">Recombinase family protein</fullName>
    </submittedName>
</protein>
<dbReference type="Proteomes" id="UP000265828">
    <property type="component" value="Unassembled WGS sequence"/>
</dbReference>
<evidence type="ECO:0000313" key="8">
    <source>
        <dbReference type="EMBL" id="RGV64206.1"/>
    </source>
</evidence>
<evidence type="ECO:0000256" key="6">
    <source>
        <dbReference type="PROSITE-ProRule" id="PRU10137"/>
    </source>
</evidence>
<dbReference type="InterPro" id="IPR006118">
    <property type="entry name" value="Recombinase_CS"/>
</dbReference>
<dbReference type="PROSITE" id="PS00398">
    <property type="entry name" value="RECOMBINASES_2"/>
    <property type="match status" value="1"/>
</dbReference>
<feature type="domain" description="Resolvase/invertase-type recombinase catalytic" evidence="7">
    <location>
        <begin position="18"/>
        <end position="164"/>
    </location>
</feature>
<dbReference type="PANTHER" id="PTHR30461">
    <property type="entry name" value="DNA-INVERTASE FROM LAMBDOID PROPHAGE"/>
    <property type="match status" value="1"/>
</dbReference>
<name>A0A395X6U2_9FIRM</name>
<dbReference type="InterPro" id="IPR006119">
    <property type="entry name" value="Resolv_N"/>
</dbReference>
<dbReference type="SMART" id="SM00857">
    <property type="entry name" value="Resolvase"/>
    <property type="match status" value="1"/>
</dbReference>
<evidence type="ECO:0000256" key="2">
    <source>
        <dbReference type="ARBA" id="ARBA00022908"/>
    </source>
</evidence>
<dbReference type="CDD" id="cd03768">
    <property type="entry name" value="SR_ResInv"/>
    <property type="match status" value="1"/>
</dbReference>
<evidence type="ECO:0000313" key="9">
    <source>
        <dbReference type="Proteomes" id="UP000265828"/>
    </source>
</evidence>
<accession>A0A395X6U2</accession>
<evidence type="ECO:0000259" key="7">
    <source>
        <dbReference type="PROSITE" id="PS51736"/>
    </source>
</evidence>
<evidence type="ECO:0000256" key="3">
    <source>
        <dbReference type="ARBA" id="ARBA00023125"/>
    </source>
</evidence>
<dbReference type="SUPFAM" id="SSF53041">
    <property type="entry name" value="Resolvase-like"/>
    <property type="match status" value="1"/>
</dbReference>
<dbReference type="InterPro" id="IPR036162">
    <property type="entry name" value="Resolvase-like_N_sf"/>
</dbReference>
<keyword evidence="4" id="KW-0233">DNA recombination</keyword>
<dbReference type="PROSITE" id="PS51736">
    <property type="entry name" value="RECOMBINASES_3"/>
    <property type="match status" value="1"/>
</dbReference>
<gene>
    <name evidence="8" type="ORF">DWW07_08310</name>
</gene>
<dbReference type="AlphaFoldDB" id="A0A395X6U2"/>
<evidence type="ECO:0000256" key="4">
    <source>
        <dbReference type="ARBA" id="ARBA00023172"/>
    </source>
</evidence>
<dbReference type="PANTHER" id="PTHR30461:SF26">
    <property type="entry name" value="RESOLVASE HOMOLOG YNEB"/>
    <property type="match status" value="1"/>
</dbReference>